<dbReference type="GO" id="GO:0051604">
    <property type="term" value="P:protein maturation"/>
    <property type="evidence" value="ECO:0007669"/>
    <property type="project" value="TreeGrafter"/>
</dbReference>
<protein>
    <submittedName>
        <fullName evidence="4">Hydrogenase formation protein HypD</fullName>
    </submittedName>
</protein>
<organism evidence="4 5">
    <name type="scientific">Mailhella massiliensis</name>
    <dbReference type="NCBI Taxonomy" id="1903261"/>
    <lineage>
        <taxon>Bacteria</taxon>
        <taxon>Pseudomonadati</taxon>
        <taxon>Thermodesulfobacteriota</taxon>
        <taxon>Desulfovibrionia</taxon>
        <taxon>Desulfovibrionales</taxon>
        <taxon>Desulfovibrionaceae</taxon>
        <taxon>Mailhella</taxon>
    </lineage>
</organism>
<dbReference type="GO" id="GO:0051539">
    <property type="term" value="F:4 iron, 4 sulfur cluster binding"/>
    <property type="evidence" value="ECO:0007669"/>
    <property type="project" value="TreeGrafter"/>
</dbReference>
<sequence>MDISSSFHDPALCRALLARLSRELEALGRPVRFMEVCGTHTVSLFQSGLRSLLPEHLEHLSGPGCPVCVTHDAEVAAFIRAAEKPGVIVATFGDLLRVPGPDGRSLKNAMAEGARVQVVYSPLDAVKLAAEHPSDTVVFPSVGFETTAPVMAGALMAARGAGLSNFCIVPCNKLVPPAMRALLDGEGGNRIDAFLLPGHVAVVLGLAPFSFLAREYGKPAVVGGFEPADILSALCLMVGMLREGKPEVGNTYTRAVKPEGSPHARHIMEAVFSVADARWRGLGLIPQSGLALRGEWQDFDALERLGLELEDTGHIPGCRCGDILRGAFSPDKCPLFGSVCTPQNPTGPCMVSTEGSCAAWYRYKGA</sequence>
<proteinExistence type="inferred from homology"/>
<name>A0A921AVV4_9BACT</name>
<dbReference type="RefSeq" id="WP_304121209.1">
    <property type="nucleotide sequence ID" value="NZ_DYZA01000066.1"/>
</dbReference>
<dbReference type="InterPro" id="IPR042243">
    <property type="entry name" value="HypD_1"/>
</dbReference>
<dbReference type="GO" id="GO:0070025">
    <property type="term" value="F:carbon monoxide binding"/>
    <property type="evidence" value="ECO:0007669"/>
    <property type="project" value="TreeGrafter"/>
</dbReference>
<dbReference type="AlphaFoldDB" id="A0A921AVV4"/>
<evidence type="ECO:0000313" key="4">
    <source>
        <dbReference type="EMBL" id="HJD96703.1"/>
    </source>
</evidence>
<comment type="similarity">
    <text evidence="1">Belongs to the HypD family.</text>
</comment>
<dbReference type="InterPro" id="IPR002780">
    <property type="entry name" value="Hyd_form_HypD"/>
</dbReference>
<reference evidence="4" key="2">
    <citation type="submission" date="2021-09" db="EMBL/GenBank/DDBJ databases">
        <authorList>
            <person name="Gilroy R."/>
        </authorList>
    </citation>
    <scope>NUCLEOTIDE SEQUENCE</scope>
    <source>
        <strain evidence="4">ChiGjej2B2-19336</strain>
    </source>
</reference>
<evidence type="ECO:0000256" key="3">
    <source>
        <dbReference type="ARBA" id="ARBA00023004"/>
    </source>
</evidence>
<keyword evidence="2" id="KW-0479">Metal-binding</keyword>
<keyword evidence="3" id="KW-0408">Iron</keyword>
<accession>A0A921AVV4</accession>
<comment type="caution">
    <text evidence="4">The sequence shown here is derived from an EMBL/GenBank/DDBJ whole genome shotgun (WGS) entry which is preliminary data.</text>
</comment>
<dbReference type="GO" id="GO:0005506">
    <property type="term" value="F:iron ion binding"/>
    <property type="evidence" value="ECO:0007669"/>
    <property type="project" value="TreeGrafter"/>
</dbReference>
<evidence type="ECO:0000256" key="2">
    <source>
        <dbReference type="ARBA" id="ARBA00022723"/>
    </source>
</evidence>
<dbReference type="EMBL" id="DYZA01000066">
    <property type="protein sequence ID" value="HJD96703.1"/>
    <property type="molecule type" value="Genomic_DNA"/>
</dbReference>
<dbReference type="Gene3D" id="3.40.50.11750">
    <property type="entry name" value="HypD, alpha/beta domain 1"/>
    <property type="match status" value="2"/>
</dbReference>
<gene>
    <name evidence="4" type="primary">hypD</name>
    <name evidence="4" type="ORF">K8W16_03540</name>
</gene>
<dbReference type="PANTHER" id="PTHR30149:SF0">
    <property type="entry name" value="HYDROGENASE MATURATION FACTOR HYPD"/>
    <property type="match status" value="1"/>
</dbReference>
<dbReference type="PIRSF" id="PIRSF005622">
    <property type="entry name" value="Hydrgn_mat_hypD"/>
    <property type="match status" value="1"/>
</dbReference>
<dbReference type="InterPro" id="IPR042244">
    <property type="entry name" value="HypD_2_sf"/>
</dbReference>
<evidence type="ECO:0000313" key="5">
    <source>
        <dbReference type="Proteomes" id="UP000698963"/>
    </source>
</evidence>
<reference evidence="4" key="1">
    <citation type="journal article" date="2021" name="PeerJ">
        <title>Extensive microbial diversity within the chicken gut microbiome revealed by metagenomics and culture.</title>
        <authorList>
            <person name="Gilroy R."/>
            <person name="Ravi A."/>
            <person name="Getino M."/>
            <person name="Pursley I."/>
            <person name="Horton D.L."/>
            <person name="Alikhan N.F."/>
            <person name="Baker D."/>
            <person name="Gharbi K."/>
            <person name="Hall N."/>
            <person name="Watson M."/>
            <person name="Adriaenssens E.M."/>
            <person name="Foster-Nyarko E."/>
            <person name="Jarju S."/>
            <person name="Secka A."/>
            <person name="Antonio M."/>
            <person name="Oren A."/>
            <person name="Chaudhuri R.R."/>
            <person name="La Ragione R."/>
            <person name="Hildebrand F."/>
            <person name="Pallen M.J."/>
        </authorList>
    </citation>
    <scope>NUCLEOTIDE SEQUENCE</scope>
    <source>
        <strain evidence="4">ChiGjej2B2-19336</strain>
    </source>
</reference>
<dbReference type="NCBIfam" id="TIGR00075">
    <property type="entry name" value="hypD"/>
    <property type="match status" value="1"/>
</dbReference>
<evidence type="ECO:0000256" key="1">
    <source>
        <dbReference type="ARBA" id="ARBA00007888"/>
    </source>
</evidence>
<dbReference type="PANTHER" id="PTHR30149">
    <property type="entry name" value="HYDROGENASE PROTEIN ASSEMBLY PROTEIN HYPD"/>
    <property type="match status" value="1"/>
</dbReference>
<dbReference type="Gene3D" id="6.10.20.100">
    <property type="match status" value="1"/>
</dbReference>
<dbReference type="Proteomes" id="UP000698963">
    <property type="component" value="Unassembled WGS sequence"/>
</dbReference>
<dbReference type="Pfam" id="PF01924">
    <property type="entry name" value="HypD"/>
    <property type="match status" value="1"/>
</dbReference>